<gene>
    <name evidence="2" type="ORF">Tdes44962_MAKER06920</name>
</gene>
<dbReference type="AlphaFoldDB" id="A0A9W7W6W0"/>
<feature type="compositionally biased region" description="Polar residues" evidence="1">
    <location>
        <begin position="185"/>
        <end position="195"/>
    </location>
</feature>
<comment type="caution">
    <text evidence="2">The sequence shown here is derived from an EMBL/GenBank/DDBJ whole genome shotgun (WGS) entry which is preliminary data.</text>
</comment>
<organism evidence="2 3">
    <name type="scientific">Teratosphaeria destructans</name>
    <dbReference type="NCBI Taxonomy" id="418781"/>
    <lineage>
        <taxon>Eukaryota</taxon>
        <taxon>Fungi</taxon>
        <taxon>Dikarya</taxon>
        <taxon>Ascomycota</taxon>
        <taxon>Pezizomycotina</taxon>
        <taxon>Dothideomycetes</taxon>
        <taxon>Dothideomycetidae</taxon>
        <taxon>Mycosphaerellales</taxon>
        <taxon>Teratosphaeriaceae</taxon>
        <taxon>Teratosphaeria</taxon>
    </lineage>
</organism>
<protein>
    <submittedName>
        <fullName evidence="2">Uncharacterized protein</fullName>
    </submittedName>
</protein>
<name>A0A9W7W6W0_9PEZI</name>
<proteinExistence type="predicted"/>
<dbReference type="EMBL" id="RIBY02000158">
    <property type="protein sequence ID" value="KAH9845061.1"/>
    <property type="molecule type" value="Genomic_DNA"/>
</dbReference>
<keyword evidence="3" id="KW-1185">Reference proteome</keyword>
<feature type="compositionally biased region" description="Basic and acidic residues" evidence="1">
    <location>
        <begin position="14"/>
        <end position="35"/>
    </location>
</feature>
<accession>A0A9W7W6W0</accession>
<feature type="region of interest" description="Disordered" evidence="1">
    <location>
        <begin position="1"/>
        <end position="95"/>
    </location>
</feature>
<evidence type="ECO:0000256" key="1">
    <source>
        <dbReference type="SAM" id="MobiDB-lite"/>
    </source>
</evidence>
<reference evidence="2 3" key="2">
    <citation type="journal article" date="2021" name="Curr. Genet.">
        <title>Genetic response to nitrogen starvation in the aggressive Eucalyptus foliar pathogen Teratosphaeria destructans.</title>
        <authorList>
            <person name="Havenga M."/>
            <person name="Wingfield B.D."/>
            <person name="Wingfield M.J."/>
            <person name="Dreyer L.L."/>
            <person name="Roets F."/>
            <person name="Aylward J."/>
        </authorList>
    </citation>
    <scope>NUCLEOTIDE SEQUENCE [LARGE SCALE GENOMIC DNA]</scope>
    <source>
        <strain evidence="2">CMW44962</strain>
    </source>
</reference>
<reference evidence="2 3" key="1">
    <citation type="journal article" date="2018" name="IMA Fungus">
        <title>IMA Genome-F 10: Nine draft genome sequences of Claviceps purpurea s.lat., including C. arundinis, C. humidiphila, and C. cf. spartinae, pseudomolecules for the pitch canker pathogen Fusarium circinatum, draft genome of Davidsoniella eucalypti, Grosmannia galeiformis, Quambalaria eucalypti, and Teratosphaeria destructans.</title>
        <authorList>
            <person name="Wingfield B.D."/>
            <person name="Liu M."/>
            <person name="Nguyen H.D."/>
            <person name="Lane F.A."/>
            <person name="Morgan S.W."/>
            <person name="De Vos L."/>
            <person name="Wilken P.M."/>
            <person name="Duong T.A."/>
            <person name="Aylward J."/>
            <person name="Coetzee M.P."/>
            <person name="Dadej K."/>
            <person name="De Beer Z.W."/>
            <person name="Findlay W."/>
            <person name="Havenga M."/>
            <person name="Kolarik M."/>
            <person name="Menzies J.G."/>
            <person name="Naidoo K."/>
            <person name="Pochopski O."/>
            <person name="Shoukouhi P."/>
            <person name="Santana Q.C."/>
            <person name="Seifert K.A."/>
            <person name="Soal N."/>
            <person name="Steenkamp E.T."/>
            <person name="Tatham C.T."/>
            <person name="van der Nest M.A."/>
            <person name="Wingfield M.J."/>
        </authorList>
    </citation>
    <scope>NUCLEOTIDE SEQUENCE [LARGE SCALE GENOMIC DNA]</scope>
    <source>
        <strain evidence="2">CMW44962</strain>
    </source>
</reference>
<feature type="region of interest" description="Disordered" evidence="1">
    <location>
        <begin position="181"/>
        <end position="208"/>
    </location>
</feature>
<dbReference type="Proteomes" id="UP001138500">
    <property type="component" value="Unassembled WGS sequence"/>
</dbReference>
<evidence type="ECO:0000313" key="2">
    <source>
        <dbReference type="EMBL" id="KAH9845061.1"/>
    </source>
</evidence>
<evidence type="ECO:0000313" key="3">
    <source>
        <dbReference type="Proteomes" id="UP001138500"/>
    </source>
</evidence>
<sequence length="208" mass="23077">MRRRSEQVNALKHQGRETRADSAVDDPKIEHDRSHGFVFPSPADKQRQRSVDEDQQPLLAGPPGLTVRGSIIGTPVTPGQARPDVGESLPCTDPNDILIDQTLPIPEPPLQKHVLPFGPKPKFPKLMKREGGFEQLSDEHSPGGTSKDYDFAMVQLDDANDITYAHKTVFYAPRYDPTIEDGQQWADSSSFTSRPGEQVLHTARMAQS</sequence>